<dbReference type="EMBL" id="AP024849">
    <property type="protein sequence ID" value="BCZ45540.1"/>
    <property type="molecule type" value="Genomic_DNA"/>
</dbReference>
<sequence>MDEQDNHYLELNIQNREVKYIIRTKILKWFEEKVKRYMFIKIKINISNQFINVFF</sequence>
<accession>A0ABM7T3U1</accession>
<organism evidence="1 2">
    <name type="scientific">Clostridium gelidum</name>
    <dbReference type="NCBI Taxonomy" id="704125"/>
    <lineage>
        <taxon>Bacteria</taxon>
        <taxon>Bacillati</taxon>
        <taxon>Bacillota</taxon>
        <taxon>Clostridia</taxon>
        <taxon>Eubacteriales</taxon>
        <taxon>Clostridiaceae</taxon>
        <taxon>Clostridium</taxon>
    </lineage>
</organism>
<dbReference type="Proteomes" id="UP000824633">
    <property type="component" value="Chromosome"/>
</dbReference>
<reference evidence="2" key="1">
    <citation type="submission" date="2021-07" db="EMBL/GenBank/DDBJ databases">
        <title>Complete genome sequencing of a Clostridium isolate.</title>
        <authorList>
            <person name="Ueki A."/>
            <person name="Tonouchi A."/>
        </authorList>
    </citation>
    <scope>NUCLEOTIDE SEQUENCE [LARGE SCALE GENOMIC DNA]</scope>
    <source>
        <strain evidence="2">C5S11</strain>
    </source>
</reference>
<gene>
    <name evidence="1" type="ORF">psyc5s11_16070</name>
</gene>
<protein>
    <submittedName>
        <fullName evidence="1">Uncharacterized protein</fullName>
    </submittedName>
</protein>
<keyword evidence="2" id="KW-1185">Reference proteome</keyword>
<proteinExistence type="predicted"/>
<evidence type="ECO:0000313" key="1">
    <source>
        <dbReference type="EMBL" id="BCZ45540.1"/>
    </source>
</evidence>
<evidence type="ECO:0000313" key="2">
    <source>
        <dbReference type="Proteomes" id="UP000824633"/>
    </source>
</evidence>
<name>A0ABM7T3U1_9CLOT</name>